<dbReference type="GO" id="GO:0005684">
    <property type="term" value="C:U2-type spliceosomal complex"/>
    <property type="evidence" value="ECO:0007669"/>
    <property type="project" value="TreeGrafter"/>
</dbReference>
<dbReference type="AlphaFoldDB" id="A0A9P5SP84"/>
<evidence type="ECO:0000313" key="2">
    <source>
        <dbReference type="Proteomes" id="UP000696485"/>
    </source>
</evidence>
<keyword evidence="2" id="KW-1185">Reference proteome</keyword>
<dbReference type="PANTHER" id="PTHR31551">
    <property type="entry name" value="PRE-MRNA-SPLICING FACTOR CWF18"/>
    <property type="match status" value="1"/>
</dbReference>
<dbReference type="Proteomes" id="UP000696485">
    <property type="component" value="Unassembled WGS sequence"/>
</dbReference>
<organism evidence="1 2">
    <name type="scientific">Podila minutissima</name>
    <dbReference type="NCBI Taxonomy" id="64525"/>
    <lineage>
        <taxon>Eukaryota</taxon>
        <taxon>Fungi</taxon>
        <taxon>Fungi incertae sedis</taxon>
        <taxon>Mucoromycota</taxon>
        <taxon>Mortierellomycotina</taxon>
        <taxon>Mortierellomycetes</taxon>
        <taxon>Mortierellales</taxon>
        <taxon>Mortierellaceae</taxon>
        <taxon>Podila</taxon>
    </lineage>
</organism>
<accession>A0A9P5SP84</accession>
<dbReference type="InterPro" id="IPR013169">
    <property type="entry name" value="mRNA_splic_Cwf18-like"/>
</dbReference>
<proteinExistence type="predicted"/>
<protein>
    <recommendedName>
        <fullName evidence="3">Coiled-coil domain-containing protein 12</fullName>
    </recommendedName>
</protein>
<name>A0A9P5SP84_9FUNG</name>
<reference evidence="1" key="1">
    <citation type="journal article" date="2020" name="Fungal Divers.">
        <title>Resolving the Mortierellaceae phylogeny through synthesis of multi-gene phylogenetics and phylogenomics.</title>
        <authorList>
            <person name="Vandepol N."/>
            <person name="Liber J."/>
            <person name="Desiro A."/>
            <person name="Na H."/>
            <person name="Kennedy M."/>
            <person name="Barry K."/>
            <person name="Grigoriev I.V."/>
            <person name="Miller A.N."/>
            <person name="O'Donnell K."/>
            <person name="Stajich J.E."/>
            <person name="Bonito G."/>
        </authorList>
    </citation>
    <scope>NUCLEOTIDE SEQUENCE</scope>
    <source>
        <strain evidence="1">NVP1</strain>
    </source>
</reference>
<evidence type="ECO:0008006" key="3">
    <source>
        <dbReference type="Google" id="ProtNLM"/>
    </source>
</evidence>
<sequence>MDEASKKRKERLEQLKKRKLESTVNGDKEVSLSFRNYTPLNEELKTEDSKITTHKDIGDTVEKKMEGVVEKVIQEEEQNRAKDVDIFTLASKKPNWDLKRDVEPKLLKLEKKTRAAIIELIRKERPADLIMT</sequence>
<comment type="caution">
    <text evidence="1">The sequence shown here is derived from an EMBL/GenBank/DDBJ whole genome shotgun (WGS) entry which is preliminary data.</text>
</comment>
<evidence type="ECO:0000313" key="1">
    <source>
        <dbReference type="EMBL" id="KAF9333044.1"/>
    </source>
</evidence>
<dbReference type="Pfam" id="PF08315">
    <property type="entry name" value="cwf18"/>
    <property type="match status" value="1"/>
</dbReference>
<dbReference type="PANTHER" id="PTHR31551:SF1">
    <property type="entry name" value="COILED-COIL DOMAIN-CONTAINING PROTEIN 12"/>
    <property type="match status" value="1"/>
</dbReference>
<dbReference type="GO" id="GO:0071014">
    <property type="term" value="C:post-mRNA release spliceosomal complex"/>
    <property type="evidence" value="ECO:0007669"/>
    <property type="project" value="TreeGrafter"/>
</dbReference>
<dbReference type="EMBL" id="JAAAUY010000225">
    <property type="protein sequence ID" value="KAF9333044.1"/>
    <property type="molecule type" value="Genomic_DNA"/>
</dbReference>
<gene>
    <name evidence="1" type="ORF">BG006_004073</name>
</gene>